<comment type="caution">
    <text evidence="3">The sequence shown here is derived from an EMBL/GenBank/DDBJ whole genome shotgun (WGS) entry which is preliminary data.</text>
</comment>
<proteinExistence type="predicted"/>
<dbReference type="Pfam" id="PF10881">
    <property type="entry name" value="DUF2726"/>
    <property type="match status" value="1"/>
</dbReference>
<organism evidence="3 4">
    <name type="scientific">Candidatus Lloydbacteria bacterium RIFOXYC12_FULL_46_25</name>
    <dbReference type="NCBI Taxonomy" id="1798670"/>
    <lineage>
        <taxon>Bacteria</taxon>
        <taxon>Candidatus Lloydiibacteriota</taxon>
    </lineage>
</organism>
<feature type="domain" description="DUF2726" evidence="2">
    <location>
        <begin position="88"/>
        <end position="205"/>
    </location>
</feature>
<keyword evidence="1" id="KW-0472">Membrane</keyword>
<evidence type="ECO:0000259" key="2">
    <source>
        <dbReference type="Pfam" id="PF10881"/>
    </source>
</evidence>
<accession>A0A1G2DVR2</accession>
<evidence type="ECO:0000313" key="4">
    <source>
        <dbReference type="Proteomes" id="UP000178106"/>
    </source>
</evidence>
<protein>
    <recommendedName>
        <fullName evidence="2">DUF2726 domain-containing protein</fullName>
    </recommendedName>
</protein>
<feature type="transmembrane region" description="Helical" evidence="1">
    <location>
        <begin position="6"/>
        <end position="33"/>
    </location>
</feature>
<dbReference type="AlphaFoldDB" id="A0A1G2DVR2"/>
<dbReference type="EMBL" id="MHLU01000123">
    <property type="protein sequence ID" value="OGZ17745.1"/>
    <property type="molecule type" value="Genomic_DNA"/>
</dbReference>
<name>A0A1G2DVR2_9BACT</name>
<keyword evidence="1" id="KW-0812">Transmembrane</keyword>
<dbReference type="Gene3D" id="3.40.960.10">
    <property type="entry name" value="VSR Endonuclease"/>
    <property type="match status" value="1"/>
</dbReference>
<sequence>MEILINVLQILGILALGFFILLAWLTVLAFFFLRKKYFKIRELYRGKKNFFSVIIFPFIDWVFNTWDYIDKTGEYKKPLYHYTPKQFFLTKPEHDCFNTLMEAVGGEYYIFPQVKLDKFLDEHNKGQKWAAALRHINQKSVDFLLCDKVYLNPKLAIELDDSTHDRPDRIERDGEVERILSDAHFPLLRLKHSDYSSAEVIKLKIRESNT</sequence>
<reference evidence="3 4" key="1">
    <citation type="journal article" date="2016" name="Nat. Commun.">
        <title>Thousands of microbial genomes shed light on interconnected biogeochemical processes in an aquifer system.</title>
        <authorList>
            <person name="Anantharaman K."/>
            <person name="Brown C.T."/>
            <person name="Hug L.A."/>
            <person name="Sharon I."/>
            <person name="Castelle C.J."/>
            <person name="Probst A.J."/>
            <person name="Thomas B.C."/>
            <person name="Singh A."/>
            <person name="Wilkins M.J."/>
            <person name="Karaoz U."/>
            <person name="Brodie E.L."/>
            <person name="Williams K.H."/>
            <person name="Hubbard S.S."/>
            <person name="Banfield J.F."/>
        </authorList>
    </citation>
    <scope>NUCLEOTIDE SEQUENCE [LARGE SCALE GENOMIC DNA]</scope>
</reference>
<keyword evidence="1" id="KW-1133">Transmembrane helix</keyword>
<evidence type="ECO:0000313" key="3">
    <source>
        <dbReference type="EMBL" id="OGZ17745.1"/>
    </source>
</evidence>
<gene>
    <name evidence="3" type="ORF">A2494_01255</name>
</gene>
<dbReference type="InterPro" id="IPR024402">
    <property type="entry name" value="DUF2726"/>
</dbReference>
<dbReference type="Proteomes" id="UP000178106">
    <property type="component" value="Unassembled WGS sequence"/>
</dbReference>
<evidence type="ECO:0000256" key="1">
    <source>
        <dbReference type="SAM" id="Phobius"/>
    </source>
</evidence>